<evidence type="ECO:0000256" key="3">
    <source>
        <dbReference type="ARBA" id="ARBA00022737"/>
    </source>
</evidence>
<dbReference type="PROSITE" id="PS00028">
    <property type="entry name" value="ZINC_FINGER_C2H2_1"/>
    <property type="match status" value="4"/>
</dbReference>
<dbReference type="OrthoDB" id="3176202at2759"/>
<dbReference type="Pfam" id="PF00096">
    <property type="entry name" value="zf-C2H2"/>
    <property type="match status" value="3"/>
</dbReference>
<dbReference type="SMART" id="SM00355">
    <property type="entry name" value="ZnF_C2H2"/>
    <property type="match status" value="4"/>
</dbReference>
<evidence type="ECO:0000313" key="9">
    <source>
        <dbReference type="Proteomes" id="UP000515204"/>
    </source>
</evidence>
<protein>
    <submittedName>
        <fullName evidence="10">Zinc finger protein 501-like</fullName>
    </submittedName>
</protein>
<keyword evidence="9" id="KW-1185">Reference proteome</keyword>
<dbReference type="GO" id="GO:0000981">
    <property type="term" value="F:DNA-binding transcription factor activity, RNA polymerase II-specific"/>
    <property type="evidence" value="ECO:0007669"/>
    <property type="project" value="TreeGrafter"/>
</dbReference>
<evidence type="ECO:0000256" key="4">
    <source>
        <dbReference type="ARBA" id="ARBA00022771"/>
    </source>
</evidence>
<dbReference type="InterPro" id="IPR036236">
    <property type="entry name" value="Znf_C2H2_sf"/>
</dbReference>
<feature type="domain" description="C2H2-type" evidence="8">
    <location>
        <begin position="238"/>
        <end position="265"/>
    </location>
</feature>
<accession>A0A6P3YG91</accession>
<dbReference type="Proteomes" id="UP000515204">
    <property type="component" value="Unplaced"/>
</dbReference>
<proteinExistence type="predicted"/>
<dbReference type="GeneID" id="106751977"/>
<dbReference type="KEGG" id="dqu:106751977"/>
<dbReference type="GO" id="GO:0000977">
    <property type="term" value="F:RNA polymerase II transcription regulatory region sequence-specific DNA binding"/>
    <property type="evidence" value="ECO:0007669"/>
    <property type="project" value="TreeGrafter"/>
</dbReference>
<name>A0A6P3YG91_DINQU</name>
<dbReference type="Gene3D" id="3.30.160.60">
    <property type="entry name" value="Classic Zinc Finger"/>
    <property type="match status" value="3"/>
</dbReference>
<keyword evidence="4 7" id="KW-0863">Zinc-finger</keyword>
<keyword evidence="3" id="KW-0677">Repeat</keyword>
<keyword evidence="5" id="KW-0862">Zinc</keyword>
<feature type="domain" description="C2H2-type" evidence="8">
    <location>
        <begin position="266"/>
        <end position="293"/>
    </location>
</feature>
<evidence type="ECO:0000256" key="7">
    <source>
        <dbReference type="PROSITE-ProRule" id="PRU00042"/>
    </source>
</evidence>
<dbReference type="GO" id="GO:0005634">
    <property type="term" value="C:nucleus"/>
    <property type="evidence" value="ECO:0007669"/>
    <property type="project" value="UniProtKB-SubCell"/>
</dbReference>
<dbReference type="GO" id="GO:0008270">
    <property type="term" value="F:zinc ion binding"/>
    <property type="evidence" value="ECO:0007669"/>
    <property type="project" value="UniProtKB-KW"/>
</dbReference>
<feature type="domain" description="C2H2-type" evidence="8">
    <location>
        <begin position="294"/>
        <end position="321"/>
    </location>
</feature>
<gene>
    <name evidence="10" type="primary">LOC106751977</name>
</gene>
<organism evidence="9 10">
    <name type="scientific">Dinoponera quadriceps</name>
    <name type="common">South American ant</name>
    <dbReference type="NCBI Taxonomy" id="609295"/>
    <lineage>
        <taxon>Eukaryota</taxon>
        <taxon>Metazoa</taxon>
        <taxon>Ecdysozoa</taxon>
        <taxon>Arthropoda</taxon>
        <taxon>Hexapoda</taxon>
        <taxon>Insecta</taxon>
        <taxon>Pterygota</taxon>
        <taxon>Neoptera</taxon>
        <taxon>Endopterygota</taxon>
        <taxon>Hymenoptera</taxon>
        <taxon>Apocrita</taxon>
        <taxon>Aculeata</taxon>
        <taxon>Formicoidea</taxon>
        <taxon>Formicidae</taxon>
        <taxon>Ponerinae</taxon>
        <taxon>Ponerini</taxon>
        <taxon>Dinoponera</taxon>
    </lineage>
</organism>
<keyword evidence="2" id="KW-0479">Metal-binding</keyword>
<evidence type="ECO:0000256" key="5">
    <source>
        <dbReference type="ARBA" id="ARBA00022833"/>
    </source>
</evidence>
<feature type="domain" description="C2H2-type" evidence="8">
    <location>
        <begin position="210"/>
        <end position="237"/>
    </location>
</feature>
<dbReference type="RefSeq" id="XP_014488802.1">
    <property type="nucleotide sequence ID" value="XM_014633316.1"/>
</dbReference>
<sequence length="426" mass="48633">MNFSEEQIVDLSSVQVTTPLLEMAIQAGSNVNSFPECNSGGNMQSQETPVMSAITGQKMDAQTQFEQQLQCNTANIMTEPSKWCSDPLLSQMLQHLVRHKGPQIREKEEERKVEHLQSNILNIPSVPIFRNAQSQNSSSLANVDSMLVVPVDLNVHLENEQENESNPQPVIKVEQQVQTDPPKIEKKWKSFRAKIGEIKITVNPDGSKYYYCRECNSYCSNKANVDKHIQAHIQERKYECKECGALLKRKEHLDQHMRGHSDERPYKCSLCEKAFKRNEHLTRHSVIHSGDKNFSCTVCHKAFSRKDHLNKHTQTHSGMRKNKMKNSIYYMDQKDSFDKSADVATIPKQEVKPVLTDSMPKQENILSQISESVFLQNLQNIVKDPAILHTLTSLRVQMPREGGVLQQEDVSTDDILSDNVRYVMPS</sequence>
<dbReference type="SUPFAM" id="SSF57667">
    <property type="entry name" value="beta-beta-alpha zinc fingers"/>
    <property type="match status" value="2"/>
</dbReference>
<dbReference type="FunFam" id="3.30.160.60:FF:000145">
    <property type="entry name" value="Zinc finger protein 574"/>
    <property type="match status" value="1"/>
</dbReference>
<comment type="subcellular location">
    <subcellularLocation>
        <location evidence="1">Nucleus</location>
    </subcellularLocation>
</comment>
<dbReference type="AlphaFoldDB" id="A0A6P3YG91"/>
<dbReference type="PROSITE" id="PS50157">
    <property type="entry name" value="ZINC_FINGER_C2H2_2"/>
    <property type="match status" value="4"/>
</dbReference>
<dbReference type="FunFam" id="3.30.160.60:FF:001217">
    <property type="entry name" value="zinc finger protein 319"/>
    <property type="match status" value="1"/>
</dbReference>
<dbReference type="PANTHER" id="PTHR14196:SF12">
    <property type="entry name" value="ZINC FINGER PROTEIN 208-LIKE"/>
    <property type="match status" value="1"/>
</dbReference>
<evidence type="ECO:0000256" key="6">
    <source>
        <dbReference type="ARBA" id="ARBA00023242"/>
    </source>
</evidence>
<keyword evidence="6" id="KW-0539">Nucleus</keyword>
<dbReference type="PANTHER" id="PTHR14196">
    <property type="entry name" value="ODD-SKIPPED - RELATED"/>
    <property type="match status" value="1"/>
</dbReference>
<dbReference type="InterPro" id="IPR013087">
    <property type="entry name" value="Znf_C2H2_type"/>
</dbReference>
<evidence type="ECO:0000256" key="1">
    <source>
        <dbReference type="ARBA" id="ARBA00004123"/>
    </source>
</evidence>
<evidence type="ECO:0000313" key="10">
    <source>
        <dbReference type="RefSeq" id="XP_014488802.1"/>
    </source>
</evidence>
<reference evidence="10" key="1">
    <citation type="submission" date="2025-08" db="UniProtKB">
        <authorList>
            <consortium name="RefSeq"/>
        </authorList>
    </citation>
    <scope>IDENTIFICATION</scope>
</reference>
<evidence type="ECO:0000256" key="2">
    <source>
        <dbReference type="ARBA" id="ARBA00022723"/>
    </source>
</evidence>
<dbReference type="InterPro" id="IPR050717">
    <property type="entry name" value="C2H2-ZF_Transcription_Reg"/>
</dbReference>
<evidence type="ECO:0000259" key="8">
    <source>
        <dbReference type="PROSITE" id="PS50157"/>
    </source>
</evidence>